<protein>
    <submittedName>
        <fullName evidence="1">Uncharacterized protein</fullName>
    </submittedName>
</protein>
<organism evidence="1 2">
    <name type="scientific">Pseudomonas veronii</name>
    <dbReference type="NCBI Taxonomy" id="76761"/>
    <lineage>
        <taxon>Bacteria</taxon>
        <taxon>Pseudomonadati</taxon>
        <taxon>Pseudomonadota</taxon>
        <taxon>Gammaproteobacteria</taxon>
        <taxon>Pseudomonadales</taxon>
        <taxon>Pseudomonadaceae</taxon>
        <taxon>Pseudomonas</taxon>
    </lineage>
</organism>
<gene>
    <name evidence="1" type="ORF">F3K53_28025</name>
</gene>
<dbReference type="AlphaFoldDB" id="A0A5M8ECB0"/>
<dbReference type="Proteomes" id="UP000323909">
    <property type="component" value="Unassembled WGS sequence"/>
</dbReference>
<evidence type="ECO:0000313" key="2">
    <source>
        <dbReference type="Proteomes" id="UP000323909"/>
    </source>
</evidence>
<comment type="caution">
    <text evidence="1">The sequence shown here is derived from an EMBL/GenBank/DDBJ whole genome shotgun (WGS) entry which is preliminary data.</text>
</comment>
<accession>A0A5M8ECB0</accession>
<name>A0A5M8ECB0_PSEVE</name>
<dbReference type="EMBL" id="VWXT01000570">
    <property type="protein sequence ID" value="KAA6170458.1"/>
    <property type="molecule type" value="Genomic_DNA"/>
</dbReference>
<evidence type="ECO:0000313" key="1">
    <source>
        <dbReference type="EMBL" id="KAA6170458.1"/>
    </source>
</evidence>
<sequence>MEIPNFCCRLSYDYAEVLLGIPWVVNAPLDKRCNEAVASGLLWQVGLLWQADLLWQVGLLW</sequence>
<proteinExistence type="predicted"/>
<reference evidence="1 2" key="1">
    <citation type="submission" date="2019-09" db="EMBL/GenBank/DDBJ databases">
        <title>Genomic sequencing of 4 copper resistant soil isolates.</title>
        <authorList>
            <person name="Havryliuk O."/>
        </authorList>
    </citation>
    <scope>NUCLEOTIDE SEQUENCE [LARGE SCALE GENOMIC DNA]</scope>
    <source>
        <strain evidence="1 2">UKR4</strain>
    </source>
</reference>